<comment type="caution">
    <text evidence="1">The sequence shown here is derived from an EMBL/GenBank/DDBJ whole genome shotgun (WGS) entry which is preliminary data.</text>
</comment>
<organism evidence="1 2">
    <name type="scientific">Gigaspora margarita</name>
    <dbReference type="NCBI Taxonomy" id="4874"/>
    <lineage>
        <taxon>Eukaryota</taxon>
        <taxon>Fungi</taxon>
        <taxon>Fungi incertae sedis</taxon>
        <taxon>Mucoromycota</taxon>
        <taxon>Glomeromycotina</taxon>
        <taxon>Glomeromycetes</taxon>
        <taxon>Diversisporales</taxon>
        <taxon>Gigasporaceae</taxon>
        <taxon>Gigaspora</taxon>
    </lineage>
</organism>
<evidence type="ECO:0000313" key="2">
    <source>
        <dbReference type="Proteomes" id="UP000789901"/>
    </source>
</evidence>
<name>A0ABM8VY38_GIGMA</name>
<sequence length="92" mass="10539">MLDPTTSNYNNNYQTVELPIHCLFLQTIESYTCRPSYKLSNSDPNPKHNKIDLGRVVLPCRNAMGQRNATEQTIVITEEALVNKAYQLVLQR</sequence>
<keyword evidence="2" id="KW-1185">Reference proteome</keyword>
<dbReference type="Proteomes" id="UP000789901">
    <property type="component" value="Unassembled WGS sequence"/>
</dbReference>
<dbReference type="EMBL" id="CAJVQB010000222">
    <property type="protein sequence ID" value="CAG8475892.1"/>
    <property type="molecule type" value="Genomic_DNA"/>
</dbReference>
<accession>A0ABM8VY38</accession>
<proteinExistence type="predicted"/>
<evidence type="ECO:0000313" key="1">
    <source>
        <dbReference type="EMBL" id="CAG8475892.1"/>
    </source>
</evidence>
<protein>
    <submittedName>
        <fullName evidence="1">23532_t:CDS:1</fullName>
    </submittedName>
</protein>
<reference evidence="1 2" key="1">
    <citation type="submission" date="2021-06" db="EMBL/GenBank/DDBJ databases">
        <authorList>
            <person name="Kallberg Y."/>
            <person name="Tangrot J."/>
            <person name="Rosling A."/>
        </authorList>
    </citation>
    <scope>NUCLEOTIDE SEQUENCE [LARGE SCALE GENOMIC DNA]</scope>
    <source>
        <strain evidence="1 2">120-4 pot B 10/14</strain>
    </source>
</reference>
<gene>
    <name evidence="1" type="ORF">GMARGA_LOCUS1000</name>
</gene>